<accession>A0A225DHQ3</accession>
<keyword evidence="4" id="KW-0695">RNA-directed DNA polymerase</keyword>
<comment type="similarity">
    <text evidence="1">Belongs to the bacterial reverse transcriptase family.</text>
</comment>
<dbReference type="Proteomes" id="UP000214646">
    <property type="component" value="Unassembled WGS sequence"/>
</dbReference>
<keyword evidence="4" id="KW-0808">Transferase</keyword>
<protein>
    <submittedName>
        <fullName evidence="4">Retron-type RNA-directed DNA polymerase</fullName>
    </submittedName>
</protein>
<feature type="region of interest" description="Disordered" evidence="2">
    <location>
        <begin position="158"/>
        <end position="240"/>
    </location>
</feature>
<name>A0A225DHQ3_9BACT</name>
<dbReference type="InterPro" id="IPR043502">
    <property type="entry name" value="DNA/RNA_pol_sf"/>
</dbReference>
<organism evidence="4 5">
    <name type="scientific">Fimbriiglobus ruber</name>
    <dbReference type="NCBI Taxonomy" id="1908690"/>
    <lineage>
        <taxon>Bacteria</taxon>
        <taxon>Pseudomonadati</taxon>
        <taxon>Planctomycetota</taxon>
        <taxon>Planctomycetia</taxon>
        <taxon>Gemmatales</taxon>
        <taxon>Gemmataceae</taxon>
        <taxon>Fimbriiglobus</taxon>
    </lineage>
</organism>
<reference evidence="5" key="1">
    <citation type="submission" date="2017-06" db="EMBL/GenBank/DDBJ databases">
        <title>Genome analysis of Fimbriiglobus ruber SP5, the first member of the order Planctomycetales with confirmed chitinolytic capability.</title>
        <authorList>
            <person name="Ravin N.V."/>
            <person name="Rakitin A.L."/>
            <person name="Ivanova A.A."/>
            <person name="Beletsky A.V."/>
            <person name="Kulichevskaya I.S."/>
            <person name="Mardanov A.V."/>
            <person name="Dedysh S.N."/>
        </authorList>
    </citation>
    <scope>NUCLEOTIDE SEQUENCE [LARGE SCALE GENOMIC DNA]</scope>
    <source>
        <strain evidence="5">SP5</strain>
    </source>
</reference>
<keyword evidence="5" id="KW-1185">Reference proteome</keyword>
<dbReference type="GO" id="GO:0003964">
    <property type="term" value="F:RNA-directed DNA polymerase activity"/>
    <property type="evidence" value="ECO:0007669"/>
    <property type="project" value="UniProtKB-KW"/>
</dbReference>
<dbReference type="CDD" id="cd01651">
    <property type="entry name" value="RT_G2_intron"/>
    <property type="match status" value="1"/>
</dbReference>
<evidence type="ECO:0000313" key="4">
    <source>
        <dbReference type="EMBL" id="OWK35627.1"/>
    </source>
</evidence>
<dbReference type="EMBL" id="NIDE01000017">
    <property type="protein sequence ID" value="OWK35627.1"/>
    <property type="molecule type" value="Genomic_DNA"/>
</dbReference>
<dbReference type="SUPFAM" id="SSF56672">
    <property type="entry name" value="DNA/RNA polymerases"/>
    <property type="match status" value="1"/>
</dbReference>
<evidence type="ECO:0000256" key="2">
    <source>
        <dbReference type="SAM" id="MobiDB-lite"/>
    </source>
</evidence>
<dbReference type="PANTHER" id="PTHR34047:SF8">
    <property type="entry name" value="PROTEIN YKFC"/>
    <property type="match status" value="1"/>
</dbReference>
<evidence type="ECO:0000313" key="5">
    <source>
        <dbReference type="Proteomes" id="UP000214646"/>
    </source>
</evidence>
<dbReference type="InterPro" id="IPR000477">
    <property type="entry name" value="RT_dom"/>
</dbReference>
<dbReference type="InterPro" id="IPR051083">
    <property type="entry name" value="GrpII_Intron_Splice-Mob/Def"/>
</dbReference>
<dbReference type="PANTHER" id="PTHR34047">
    <property type="entry name" value="NUCLEAR INTRON MATURASE 1, MITOCHONDRIAL-RELATED"/>
    <property type="match status" value="1"/>
</dbReference>
<proteinExistence type="inferred from homology"/>
<comment type="caution">
    <text evidence="4">The sequence shown here is derived from an EMBL/GenBank/DDBJ whole genome shotgun (WGS) entry which is preliminary data.</text>
</comment>
<feature type="region of interest" description="Disordered" evidence="2">
    <location>
        <begin position="48"/>
        <end position="95"/>
    </location>
</feature>
<gene>
    <name evidence="4" type="ORF">FRUB_08190</name>
</gene>
<feature type="region of interest" description="Disordered" evidence="2">
    <location>
        <begin position="110"/>
        <end position="145"/>
    </location>
</feature>
<dbReference type="AlphaFoldDB" id="A0A225DHQ3"/>
<feature type="compositionally biased region" description="Polar residues" evidence="2">
    <location>
        <begin position="127"/>
        <end position="145"/>
    </location>
</feature>
<evidence type="ECO:0000256" key="1">
    <source>
        <dbReference type="ARBA" id="ARBA00034120"/>
    </source>
</evidence>
<keyword evidence="4" id="KW-0548">Nucleotidyltransferase</keyword>
<feature type="domain" description="Reverse transcriptase" evidence="3">
    <location>
        <begin position="322"/>
        <end position="456"/>
    </location>
</feature>
<sequence length="467" mass="50111">MDRQSHHSSGSAYQTAGPPHRFFQTNPFCARKLERGGSDGVSITETFHGDPMGIQSHPAERGPQPEASLACRGGATHTTKRRPRALGPGDGAPKGFMSWGAFLVLGRGGRANPSSWPDGSVPPGSETRAQVQQGGSGTWETRSTPSCQKLAWGCQTRTLQVRRPASGGTEETNTDVRGGTANRRTTKGGGTVGRESECPIVPSSRGNPPHGYPGEGRGHLGTDPLEGNMAETSSSGTVSTKRQRIAELAKQSPQMGFTSLNHDLDRGWLYEAFLATRRDGATGVDGRGFEDFAADLPGHLQSLEDRAKSGTYRAPPVRRVHIPKGGGSTATRPPGIPTFEDKVLQRAVVMGLEPICEQDFLDCSYGFRPGRSTHQALGALRDQLMSLAGGWVVDVDIRSFFDTLDHSHLRALLQRRVRDGVLLRLIGKWLRAGVLDHGCVTYPDAGTPQGGVITPPTMLRTRSGSRQ</sequence>
<feature type="compositionally biased region" description="Polar residues" evidence="2">
    <location>
        <begin position="230"/>
        <end position="240"/>
    </location>
</feature>
<feature type="region of interest" description="Disordered" evidence="2">
    <location>
        <begin position="1"/>
        <end position="24"/>
    </location>
</feature>
<evidence type="ECO:0000259" key="3">
    <source>
        <dbReference type="Pfam" id="PF00078"/>
    </source>
</evidence>
<dbReference type="Pfam" id="PF00078">
    <property type="entry name" value="RVT_1"/>
    <property type="match status" value="1"/>
</dbReference>